<feature type="compositionally biased region" description="Polar residues" evidence="1">
    <location>
        <begin position="20"/>
        <end position="33"/>
    </location>
</feature>
<dbReference type="EMBL" id="OOIP01000009">
    <property type="protein sequence ID" value="SPO38091.1"/>
    <property type="molecule type" value="Genomic_DNA"/>
</dbReference>
<feature type="region of interest" description="Disordered" evidence="1">
    <location>
        <begin position="408"/>
        <end position="571"/>
    </location>
</feature>
<feature type="compositionally biased region" description="Low complexity" evidence="1">
    <location>
        <begin position="96"/>
        <end position="112"/>
    </location>
</feature>
<feature type="compositionally biased region" description="Pro residues" evidence="1">
    <location>
        <begin position="742"/>
        <end position="751"/>
    </location>
</feature>
<protein>
    <submittedName>
        <fullName evidence="2">Uncharacterized protein</fullName>
    </submittedName>
</protein>
<feature type="region of interest" description="Disordered" evidence="1">
    <location>
        <begin position="208"/>
        <end position="331"/>
    </location>
</feature>
<feature type="compositionally biased region" description="Low complexity" evidence="1">
    <location>
        <begin position="350"/>
        <end position="365"/>
    </location>
</feature>
<feature type="compositionally biased region" description="Polar residues" evidence="1">
    <location>
        <begin position="208"/>
        <end position="227"/>
    </location>
</feature>
<proteinExistence type="predicted"/>
<feature type="compositionally biased region" description="Basic and acidic residues" evidence="1">
    <location>
        <begin position="877"/>
        <end position="890"/>
    </location>
</feature>
<feature type="region of interest" description="Disordered" evidence="1">
    <location>
        <begin position="350"/>
        <end position="371"/>
    </location>
</feature>
<feature type="region of interest" description="Disordered" evidence="1">
    <location>
        <begin position="877"/>
        <end position="1082"/>
    </location>
</feature>
<feature type="compositionally biased region" description="Low complexity" evidence="1">
    <location>
        <begin position="540"/>
        <end position="571"/>
    </location>
</feature>
<feature type="compositionally biased region" description="Polar residues" evidence="1">
    <location>
        <begin position="296"/>
        <end position="314"/>
    </location>
</feature>
<dbReference type="Proteomes" id="UP000323386">
    <property type="component" value="Unassembled WGS sequence"/>
</dbReference>
<keyword evidence="3" id="KW-1185">Reference proteome</keyword>
<feature type="compositionally biased region" description="Low complexity" evidence="1">
    <location>
        <begin position="1039"/>
        <end position="1058"/>
    </location>
</feature>
<reference evidence="2 3" key="1">
    <citation type="submission" date="2018-03" db="EMBL/GenBank/DDBJ databases">
        <authorList>
            <person name="Guldener U."/>
        </authorList>
    </citation>
    <scope>NUCLEOTIDE SEQUENCE [LARGE SCALE GENOMIC DNA]</scope>
    <source>
        <strain evidence="2 3">DAOM196992</strain>
    </source>
</reference>
<evidence type="ECO:0000256" key="1">
    <source>
        <dbReference type="SAM" id="MobiDB-lite"/>
    </source>
</evidence>
<feature type="compositionally biased region" description="Low complexity" evidence="1">
    <location>
        <begin position="611"/>
        <end position="631"/>
    </location>
</feature>
<organism evidence="2 3">
    <name type="scientific">Pseudozyma flocculosa</name>
    <dbReference type="NCBI Taxonomy" id="84751"/>
    <lineage>
        <taxon>Eukaryota</taxon>
        <taxon>Fungi</taxon>
        <taxon>Dikarya</taxon>
        <taxon>Basidiomycota</taxon>
        <taxon>Ustilaginomycotina</taxon>
        <taxon>Ustilaginomycetes</taxon>
        <taxon>Ustilaginales</taxon>
        <taxon>Ustilaginaceae</taxon>
        <taxon>Pseudozyma</taxon>
    </lineage>
</organism>
<feature type="compositionally biased region" description="Low complexity" evidence="1">
    <location>
        <begin position="459"/>
        <end position="468"/>
    </location>
</feature>
<feature type="compositionally biased region" description="Basic and acidic residues" evidence="1">
    <location>
        <begin position="132"/>
        <end position="150"/>
    </location>
</feature>
<dbReference type="OrthoDB" id="2554541at2759"/>
<feature type="region of interest" description="Disordered" evidence="1">
    <location>
        <begin position="737"/>
        <end position="767"/>
    </location>
</feature>
<name>A0A5C3F4A5_9BASI</name>
<feature type="compositionally biased region" description="Basic and acidic residues" evidence="1">
    <location>
        <begin position="898"/>
        <end position="921"/>
    </location>
</feature>
<feature type="region of interest" description="Disordered" evidence="1">
    <location>
        <begin position="1"/>
        <end position="53"/>
    </location>
</feature>
<evidence type="ECO:0000313" key="3">
    <source>
        <dbReference type="Proteomes" id="UP000323386"/>
    </source>
</evidence>
<sequence>MTSEQPRGGSPDSPHDSRWSIPTYSQQHPSDSSYHPGGESGDVTGSSTRREVVGTPSVAAAAVIPSQSPGSPLRIVASRAGQYKVVAVPLDSQVLGTASTSSSGSSSQAAAQWISKAEATPEMVSQWRSGRRQREEIKQRARGRQAEEQRKRKRVDASSSESDDDGVRPAAGLVNLERRPATKRVAADPADQPEIYVEIPYRSQQGRFTPYLSMTQSTAPDGSALSSHDNHDSDATNSDRGADMQPLRPIPPEAFAPYLDDDTGLELDAAGRPLARLPPAPWHPQQPAAATDRTKAISTQDHSSPVDQFSQSVSPGLDRAPRSPSPVYRADQVPRIGSWIVPRPPVRMRPLSVASPSRAAPATPRVGEDAASDLVILTQQLDSDEDLDFEEGEDRMQKLLGELERRKANARAAVLTQQSSSGIRTPPPASQPSGYLAQEEERPVADDDLPRESTPPAPADADVAALPASDGNPRRLPLPSQPIASQPPPPTALVDELNAAQQTPRRTQPEQQRHDIRAEEHPTPTAPFSQPLPHAHRVQAATSAAAHATSSLQPSDTSLSTSPSSSQGWSTLPRREICELVQRSSHIPAFLKDEVEKYVMRSKRAAQSQRSNTTALTNTSASQSQSQSQSQDDSETQEDGFLRTKKVWCFDLLRGPLIVGATGLGEGGLHEVVQRFTQSQQQQSGDSATGPVRSVVLVVDTKEGTFDVQEIEENLANILREDTRFGAWFDAAGRRFPDAPKAAPPQPPPPAEAVVEETGPTGSADEKDDEIARLRSEMSKLQAALDAADSETARLRLAASTHETDLEFLRDLYDKAASSSTEFRKQYEEAASRIALLESQLSEGLALHSRMASQRYETDGRRIADLERQLSHLREVQQRTGDGLREKAAKWDAMQAEEEMRREQAEERRRKAEERRLELQRELGGLQQVDRMEAEEEGDAEDELRALQEEADLAAGAGGAGGDADGVDEGGARRSRRSRNPAAAAAPTATTPPPPAPVDAAADEGPRAGAGAETMPAIPNELARQIEQDVTDQLDHFLASDLSLPPLPSSSSLDQALAFSGLPEQGHEDGQGDSGSGFHTQA</sequence>
<feature type="region of interest" description="Disordered" evidence="1">
    <location>
        <begin position="96"/>
        <end position="192"/>
    </location>
</feature>
<feature type="region of interest" description="Disordered" evidence="1">
    <location>
        <begin position="602"/>
        <end position="638"/>
    </location>
</feature>
<gene>
    <name evidence="2" type="ORF">PSFLO_03568</name>
</gene>
<feature type="compositionally biased region" description="Basic and acidic residues" evidence="1">
    <location>
        <begin position="507"/>
        <end position="522"/>
    </location>
</feature>
<evidence type="ECO:0000313" key="2">
    <source>
        <dbReference type="EMBL" id="SPO38091.1"/>
    </source>
</evidence>
<feature type="compositionally biased region" description="Basic and acidic residues" evidence="1">
    <location>
        <begin position="439"/>
        <end position="451"/>
    </location>
</feature>
<accession>A0A5C3F4A5</accession>
<dbReference type="AlphaFoldDB" id="A0A5C3F4A5"/>
<feature type="compositionally biased region" description="Acidic residues" evidence="1">
    <location>
        <begin position="933"/>
        <end position="942"/>
    </location>
</feature>